<name>A0A8S8XAG6_9PROT</name>
<evidence type="ECO:0000259" key="3">
    <source>
        <dbReference type="PROSITE" id="PS51186"/>
    </source>
</evidence>
<dbReference type="Gene3D" id="3.40.630.30">
    <property type="match status" value="1"/>
</dbReference>
<dbReference type="InterPro" id="IPR050832">
    <property type="entry name" value="Bact_Acetyltransf"/>
</dbReference>
<dbReference type="EMBL" id="BOPV01000001">
    <property type="protein sequence ID" value="GIL40463.1"/>
    <property type="molecule type" value="Genomic_DNA"/>
</dbReference>
<evidence type="ECO:0000256" key="2">
    <source>
        <dbReference type="ARBA" id="ARBA00023315"/>
    </source>
</evidence>
<dbReference type="InterPro" id="IPR016181">
    <property type="entry name" value="Acyl_CoA_acyltransferase"/>
</dbReference>
<dbReference type="Proteomes" id="UP000681075">
    <property type="component" value="Unassembled WGS sequence"/>
</dbReference>
<reference evidence="4" key="1">
    <citation type="submission" date="2021-02" db="EMBL/GenBank/DDBJ databases">
        <title>Genome sequence of Rhodospirillales sp. strain TMPK1 isolated from soil.</title>
        <authorList>
            <person name="Nakai R."/>
            <person name="Kusada H."/>
            <person name="Tamaki H."/>
        </authorList>
    </citation>
    <scope>NUCLEOTIDE SEQUENCE</scope>
    <source>
        <strain evidence="4">TMPK1</strain>
    </source>
</reference>
<sequence>MSELQFRPATRDDIVAIVALLVDDELGAKREDPSDLAPYRTAFEAIESNPMHELIVATKDGVVVGCCQITILHNLSRRGSTRALLEAVRVAGTMRGQKVGEQLVHYAIARAKARGAVLLQLTSDKRRDKAIRFYERLGFVASHEGMKLVL</sequence>
<accession>A0A8S8XAG6</accession>
<dbReference type="AlphaFoldDB" id="A0A8S8XAG6"/>
<dbReference type="CDD" id="cd04301">
    <property type="entry name" value="NAT_SF"/>
    <property type="match status" value="1"/>
</dbReference>
<evidence type="ECO:0000313" key="4">
    <source>
        <dbReference type="EMBL" id="GIL40463.1"/>
    </source>
</evidence>
<dbReference type="GO" id="GO:0016747">
    <property type="term" value="F:acyltransferase activity, transferring groups other than amino-acyl groups"/>
    <property type="evidence" value="ECO:0007669"/>
    <property type="project" value="InterPro"/>
</dbReference>
<evidence type="ECO:0000256" key="1">
    <source>
        <dbReference type="ARBA" id="ARBA00022679"/>
    </source>
</evidence>
<dbReference type="PANTHER" id="PTHR43877:SF2">
    <property type="entry name" value="AMINOALKYLPHOSPHONATE N-ACETYLTRANSFERASE-RELATED"/>
    <property type="match status" value="1"/>
</dbReference>
<keyword evidence="2" id="KW-0012">Acyltransferase</keyword>
<feature type="domain" description="N-acetyltransferase" evidence="3">
    <location>
        <begin position="4"/>
        <end position="150"/>
    </location>
</feature>
<dbReference type="Pfam" id="PF00583">
    <property type="entry name" value="Acetyltransf_1"/>
    <property type="match status" value="1"/>
</dbReference>
<keyword evidence="1" id="KW-0808">Transferase</keyword>
<keyword evidence="5" id="KW-1185">Reference proteome</keyword>
<gene>
    <name evidence="4" type="ORF">TMPK1_27000</name>
</gene>
<dbReference type="RefSeq" id="WP_420243562.1">
    <property type="nucleotide sequence ID" value="NZ_BOPV01000001.1"/>
</dbReference>
<dbReference type="InterPro" id="IPR000182">
    <property type="entry name" value="GNAT_dom"/>
</dbReference>
<dbReference type="SUPFAM" id="SSF55729">
    <property type="entry name" value="Acyl-CoA N-acyltransferases (Nat)"/>
    <property type="match status" value="1"/>
</dbReference>
<dbReference type="PROSITE" id="PS51186">
    <property type="entry name" value="GNAT"/>
    <property type="match status" value="1"/>
</dbReference>
<evidence type="ECO:0000313" key="5">
    <source>
        <dbReference type="Proteomes" id="UP000681075"/>
    </source>
</evidence>
<proteinExistence type="predicted"/>
<organism evidence="4 5">
    <name type="scientific">Roseiterribacter gracilis</name>
    <dbReference type="NCBI Taxonomy" id="2812848"/>
    <lineage>
        <taxon>Bacteria</taxon>
        <taxon>Pseudomonadati</taxon>
        <taxon>Pseudomonadota</taxon>
        <taxon>Alphaproteobacteria</taxon>
        <taxon>Rhodospirillales</taxon>
        <taxon>Roseiterribacteraceae</taxon>
        <taxon>Roseiterribacter</taxon>
    </lineage>
</organism>
<protein>
    <submittedName>
        <fullName evidence="4">GNAT family acetyltransferase</fullName>
    </submittedName>
</protein>
<dbReference type="PANTHER" id="PTHR43877">
    <property type="entry name" value="AMINOALKYLPHOSPHONATE N-ACETYLTRANSFERASE-RELATED-RELATED"/>
    <property type="match status" value="1"/>
</dbReference>
<comment type="caution">
    <text evidence="4">The sequence shown here is derived from an EMBL/GenBank/DDBJ whole genome shotgun (WGS) entry which is preliminary data.</text>
</comment>